<proteinExistence type="predicted"/>
<keyword evidence="2" id="KW-1185">Reference proteome</keyword>
<organism evidence="1 2">
    <name type="scientific">Cichorium intybus</name>
    <name type="common">Chicory</name>
    <dbReference type="NCBI Taxonomy" id="13427"/>
    <lineage>
        <taxon>Eukaryota</taxon>
        <taxon>Viridiplantae</taxon>
        <taxon>Streptophyta</taxon>
        <taxon>Embryophyta</taxon>
        <taxon>Tracheophyta</taxon>
        <taxon>Spermatophyta</taxon>
        <taxon>Magnoliopsida</taxon>
        <taxon>eudicotyledons</taxon>
        <taxon>Gunneridae</taxon>
        <taxon>Pentapetalae</taxon>
        <taxon>asterids</taxon>
        <taxon>campanulids</taxon>
        <taxon>Asterales</taxon>
        <taxon>Asteraceae</taxon>
        <taxon>Cichorioideae</taxon>
        <taxon>Cichorieae</taxon>
        <taxon>Cichoriinae</taxon>
        <taxon>Cichorium</taxon>
    </lineage>
</organism>
<reference evidence="1 2" key="2">
    <citation type="journal article" date="2022" name="Mol. Ecol. Resour.">
        <title>The genomes of chicory, endive, great burdock and yacon provide insights into Asteraceae paleo-polyploidization history and plant inulin production.</title>
        <authorList>
            <person name="Fan W."/>
            <person name="Wang S."/>
            <person name="Wang H."/>
            <person name="Wang A."/>
            <person name="Jiang F."/>
            <person name="Liu H."/>
            <person name="Zhao H."/>
            <person name="Xu D."/>
            <person name="Zhang Y."/>
        </authorList>
    </citation>
    <scope>NUCLEOTIDE SEQUENCE [LARGE SCALE GENOMIC DNA]</scope>
    <source>
        <strain evidence="2">cv. Punajuju</strain>
        <tissue evidence="1">Leaves</tissue>
    </source>
</reference>
<comment type="caution">
    <text evidence="1">The sequence shown here is derived from an EMBL/GenBank/DDBJ whole genome shotgun (WGS) entry which is preliminary data.</text>
</comment>
<protein>
    <submittedName>
        <fullName evidence="1">Uncharacterized protein</fullName>
    </submittedName>
</protein>
<sequence>MECYAFVTSVHRLGFNFESVNTEYVGAYSFIDDATNRVVAVLVQEKLASVSIRNPNTSVFLVNLGRLTAFSLISEGK</sequence>
<name>A0ACB9F2J6_CICIN</name>
<accession>A0ACB9F2J6</accession>
<dbReference type="EMBL" id="CM042011">
    <property type="protein sequence ID" value="KAI3765118.1"/>
    <property type="molecule type" value="Genomic_DNA"/>
</dbReference>
<reference evidence="2" key="1">
    <citation type="journal article" date="2022" name="Mol. Ecol. Resour.">
        <title>The genomes of chicory, endive, great burdock and yacon provide insights into Asteraceae palaeo-polyploidization history and plant inulin production.</title>
        <authorList>
            <person name="Fan W."/>
            <person name="Wang S."/>
            <person name="Wang H."/>
            <person name="Wang A."/>
            <person name="Jiang F."/>
            <person name="Liu H."/>
            <person name="Zhao H."/>
            <person name="Xu D."/>
            <person name="Zhang Y."/>
        </authorList>
    </citation>
    <scope>NUCLEOTIDE SEQUENCE [LARGE SCALE GENOMIC DNA]</scope>
    <source>
        <strain evidence="2">cv. Punajuju</strain>
    </source>
</reference>
<evidence type="ECO:0000313" key="1">
    <source>
        <dbReference type="EMBL" id="KAI3765118.1"/>
    </source>
</evidence>
<dbReference type="Proteomes" id="UP001055811">
    <property type="component" value="Linkage Group LG03"/>
</dbReference>
<gene>
    <name evidence="1" type="ORF">L2E82_15144</name>
</gene>
<evidence type="ECO:0000313" key="2">
    <source>
        <dbReference type="Proteomes" id="UP001055811"/>
    </source>
</evidence>